<keyword evidence="2" id="KW-1185">Reference proteome</keyword>
<protein>
    <submittedName>
        <fullName evidence="1">Uncharacterized protein</fullName>
    </submittedName>
</protein>
<comment type="caution">
    <text evidence="1">The sequence shown here is derived from an EMBL/GenBank/DDBJ whole genome shotgun (WGS) entry which is preliminary data.</text>
</comment>
<organism evidence="1 2">
    <name type="scientific">Rhizobium freirei PRF 81</name>
    <dbReference type="NCBI Taxonomy" id="363754"/>
    <lineage>
        <taxon>Bacteria</taxon>
        <taxon>Pseudomonadati</taxon>
        <taxon>Pseudomonadota</taxon>
        <taxon>Alphaproteobacteria</taxon>
        <taxon>Hyphomicrobiales</taxon>
        <taxon>Rhizobiaceae</taxon>
        <taxon>Rhizobium/Agrobacterium group</taxon>
        <taxon>Rhizobium</taxon>
    </lineage>
</organism>
<dbReference type="AlphaFoldDB" id="N6V8B6"/>
<evidence type="ECO:0000313" key="1">
    <source>
        <dbReference type="EMBL" id="ENN87257.1"/>
    </source>
</evidence>
<proteinExistence type="predicted"/>
<gene>
    <name evidence="1" type="ORF">RHSP_25244</name>
</gene>
<dbReference type="EMBL" id="AQHN01000056">
    <property type="protein sequence ID" value="ENN87257.1"/>
    <property type="molecule type" value="Genomic_DNA"/>
</dbReference>
<name>N6V8B6_9HYPH</name>
<dbReference type="Proteomes" id="UP000012429">
    <property type="component" value="Unassembled WGS sequence"/>
</dbReference>
<accession>N6V8B6</accession>
<reference evidence="1 2" key="1">
    <citation type="journal article" date="2012" name="BMC Genomics">
        <title>Genomic basis of broad host range and environmental adaptability of Rhizobium tropici CIAT 899 and Rhizobium sp. PRF 81 which are used in inoculants for common bean (Phaseolus vulgaris L.).</title>
        <authorList>
            <person name="Ormeno-Orrillo E."/>
            <person name="Menna P."/>
            <person name="Almeida L.G."/>
            <person name="Ollero F.J."/>
            <person name="Nicolas M.F."/>
            <person name="Pains Rodrigues E."/>
            <person name="Shigueyoshi Nakatani A."/>
            <person name="Silva Batista J.S."/>
            <person name="Oliveira Chueire L.M."/>
            <person name="Souza R.C."/>
            <person name="Ribeiro Vasconcelos A.T."/>
            <person name="Megias M."/>
            <person name="Hungria M."/>
            <person name="Martinez-Romero E."/>
        </authorList>
    </citation>
    <scope>NUCLEOTIDE SEQUENCE [LARGE SCALE GENOMIC DNA]</scope>
    <source>
        <strain evidence="1 2">PRF 81</strain>
    </source>
</reference>
<sequence>MDTGDHGMLQTVIPFWSLFRPRLLFNAMRRPWRHCSQNAQGWFHPALLVRFDFAYSGVFAVPRLDFVLGSGGDCDASFSRRSSRRRAVFFSRIECSLARICLTVESS</sequence>
<evidence type="ECO:0000313" key="2">
    <source>
        <dbReference type="Proteomes" id="UP000012429"/>
    </source>
</evidence>